<dbReference type="RefSeq" id="WP_088916549.1">
    <property type="nucleotide sequence ID" value="NZ_CP018632.1"/>
</dbReference>
<evidence type="ECO:0000313" key="2">
    <source>
        <dbReference type="Proteomes" id="UP000250079"/>
    </source>
</evidence>
<evidence type="ECO:0008006" key="3">
    <source>
        <dbReference type="Google" id="ProtNLM"/>
    </source>
</evidence>
<evidence type="ECO:0000313" key="1">
    <source>
        <dbReference type="EMBL" id="ASJ71068.1"/>
    </source>
</evidence>
<dbReference type="Pfam" id="PF00756">
    <property type="entry name" value="Esterase"/>
    <property type="match status" value="1"/>
</dbReference>
<dbReference type="OrthoDB" id="9775130at2"/>
<name>A0A2Z2NMW3_9GAMM</name>
<organism evidence="1 2">
    <name type="scientific">Granulosicoccus antarcticus IMCC3135</name>
    <dbReference type="NCBI Taxonomy" id="1192854"/>
    <lineage>
        <taxon>Bacteria</taxon>
        <taxon>Pseudomonadati</taxon>
        <taxon>Pseudomonadota</taxon>
        <taxon>Gammaproteobacteria</taxon>
        <taxon>Chromatiales</taxon>
        <taxon>Granulosicoccaceae</taxon>
        <taxon>Granulosicoccus</taxon>
    </lineage>
</organism>
<gene>
    <name evidence="1" type="ORF">IMCC3135_04775</name>
</gene>
<dbReference type="Proteomes" id="UP000250079">
    <property type="component" value="Chromosome"/>
</dbReference>
<dbReference type="InterPro" id="IPR029058">
    <property type="entry name" value="AB_hydrolase_fold"/>
</dbReference>
<dbReference type="Gene3D" id="3.40.50.1820">
    <property type="entry name" value="alpha/beta hydrolase"/>
    <property type="match status" value="1"/>
</dbReference>
<reference evidence="1 2" key="1">
    <citation type="submission" date="2016-12" db="EMBL/GenBank/DDBJ databases">
        <authorList>
            <person name="Song W.-J."/>
            <person name="Kurnit D.M."/>
        </authorList>
    </citation>
    <scope>NUCLEOTIDE SEQUENCE [LARGE SCALE GENOMIC DNA]</scope>
    <source>
        <strain evidence="1 2">IMCC3135</strain>
    </source>
</reference>
<proteinExistence type="predicted"/>
<keyword evidence="2" id="KW-1185">Reference proteome</keyword>
<dbReference type="InterPro" id="IPR000801">
    <property type="entry name" value="Esterase-like"/>
</dbReference>
<protein>
    <recommendedName>
        <fullName evidence="3">Esterase</fullName>
    </recommendedName>
</protein>
<accession>A0A2Z2NMW3</accession>
<sequence length="243" mass="27249">MKKVTRWYSSRLEEEITLARWGHWGQPVVLFPTAGGDAEEVERMHLIEAVQPLIDAGRIKVYSFDSVAGRALAEQAGSVEHRCWLLKQTGEYLVHEVVPAIAEDCGGNWQELITAGASIGAFNAVAMLCRYPAIFRAAIGMSGTYDLEKLMGFKGNADYYLSTPLQFLPNLEPGDMLETLRTRLVLLPFGQGLWESADESWQMANTLGACGIPNRADAWSHEHHHDWATWREMLPLYLDELVD</sequence>
<dbReference type="EMBL" id="CP018632">
    <property type="protein sequence ID" value="ASJ71068.1"/>
    <property type="molecule type" value="Genomic_DNA"/>
</dbReference>
<dbReference type="SUPFAM" id="SSF53474">
    <property type="entry name" value="alpha/beta-Hydrolases"/>
    <property type="match status" value="1"/>
</dbReference>
<dbReference type="KEGG" id="gai:IMCC3135_04775"/>
<dbReference type="AlphaFoldDB" id="A0A2Z2NMW3"/>